<feature type="region of interest" description="Disordered" evidence="2">
    <location>
        <begin position="621"/>
        <end position="714"/>
    </location>
</feature>
<dbReference type="GO" id="GO:0006355">
    <property type="term" value="P:regulation of DNA-templated transcription"/>
    <property type="evidence" value="ECO:0007669"/>
    <property type="project" value="InterPro"/>
</dbReference>
<feature type="compositionally biased region" description="Basic residues" evidence="2">
    <location>
        <begin position="1"/>
        <end position="10"/>
    </location>
</feature>
<feature type="compositionally biased region" description="Acidic residues" evidence="2">
    <location>
        <begin position="758"/>
        <end position="769"/>
    </location>
</feature>
<evidence type="ECO:0000313" key="3">
    <source>
        <dbReference type="EMBL" id="KAF2274827.1"/>
    </source>
</evidence>
<accession>A0A6A6JEU3</accession>
<feature type="coiled-coil region" evidence="1">
    <location>
        <begin position="138"/>
        <end position="165"/>
    </location>
</feature>
<feature type="compositionally biased region" description="Polar residues" evidence="2">
    <location>
        <begin position="29"/>
        <end position="47"/>
    </location>
</feature>
<name>A0A6A6JEU3_WESOR</name>
<dbReference type="GO" id="GO:0007623">
    <property type="term" value="P:circadian rhythm"/>
    <property type="evidence" value="ECO:0007669"/>
    <property type="project" value="InterPro"/>
</dbReference>
<keyword evidence="4" id="KW-1185">Reference proteome</keyword>
<dbReference type="OrthoDB" id="2536795at2759"/>
<dbReference type="EMBL" id="ML986500">
    <property type="protein sequence ID" value="KAF2274827.1"/>
    <property type="molecule type" value="Genomic_DNA"/>
</dbReference>
<feature type="region of interest" description="Disordered" evidence="2">
    <location>
        <begin position="482"/>
        <end position="608"/>
    </location>
</feature>
<sequence length="976" mass="105821">MDRRHGHMPRRPPAQKSVSLRHSPPAQLPPSTSLEPQPSTLRPSSVSPPHIDKNQSSGESSDAGRWFENSNHNTQPITSQPVDNDPPFFLHNNSSGSSSPPDAPDSRVPQAGPSIPYRPSARRVPTDGSSTEDYRGVIDDLTIANKKLKQKLKKYEKLHDAKHQDEKLFEVRFHGRLPDHKKKELEETLRKFAQELENDKPEGRHSPVPLATQHATSNLTYPTESGYVSMSASGQNSNSAAPSGHDSDARNLSKTQYNDRQQSIQSYLHDIPVGLLPKHTAPMSDKSKKKLVVRRLEQVFAGKRSTPGVHPQPMQQEEVAQSAATADRKIREAAGQRTKEGHREALIMPVRHEDGMTGSESAHAAAQVLFPASAGQEQSGNGSGSPDQRPTRPLDLDPYRAQVPAENLNYIRHLGFSLPGDSTSGETPQDGQGWIYLNLLINMAQLHTINVTPNFVKDALTEYSSKFELSHDGRKVRWRGGNELTLNSDSSSEQLSGNSHSPDDVAASTSRSPSKLKTEPAGSAADLAEEERQAHLAARAAKEQDRNKLAYTPIFPHKQESDESDDLYNGMTSSGDSPLHPQAHADSSGLGSSGLRSSSSRRKRDDGPMIFYTKANFCTDLSGDRSGMPGKPRSEYKSITSQPLGASSRDPHEAVPRTGIVEPRGPMDHAMEVDSKDGDGLGTSSEDDHEFGLTELRRDVSDSSTSTMEFEASGIGGVLPEDNFAIRVRRSQSRGTPDRSLPQRSHKPRLYPKKILDALDEEQAAESEDSASPQPVINEQIISTSSKMLPSSTLPPPSFLPFDSTSSGDVDSDLESDVSSTPSESAESGRPVKSGTPEPAMQSYQYAQPRREEGAGRDSEDSYSSAGFLAIHPPVDLSTMERADRELDAEFADRLAAEIPAGSSAATAGGGSGFNSPINMPISEGGESKSSGKKAQQQRSSASPTSAAAKANLKRARTSDSIQQVLQEPSKARRMS</sequence>
<feature type="compositionally biased region" description="Polar residues" evidence="2">
    <location>
        <begin position="68"/>
        <end position="82"/>
    </location>
</feature>
<feature type="compositionally biased region" description="Low complexity" evidence="2">
    <location>
        <begin position="800"/>
        <end position="809"/>
    </location>
</feature>
<feature type="compositionally biased region" description="Low complexity" evidence="2">
    <location>
        <begin position="923"/>
        <end position="951"/>
    </location>
</feature>
<feature type="region of interest" description="Disordered" evidence="2">
    <location>
        <begin position="903"/>
        <end position="976"/>
    </location>
</feature>
<feature type="region of interest" description="Disordered" evidence="2">
    <location>
        <begin position="1"/>
        <end position="133"/>
    </location>
</feature>
<feature type="compositionally biased region" description="Basic and acidic residues" evidence="2">
    <location>
        <begin position="180"/>
        <end position="205"/>
    </location>
</feature>
<evidence type="ECO:0000256" key="2">
    <source>
        <dbReference type="SAM" id="MobiDB-lite"/>
    </source>
</evidence>
<feature type="compositionally biased region" description="Basic and acidic residues" evidence="2">
    <location>
        <begin position="665"/>
        <end position="679"/>
    </location>
</feature>
<dbReference type="AlphaFoldDB" id="A0A6A6JEU3"/>
<feature type="region of interest" description="Disordered" evidence="2">
    <location>
        <begin position="373"/>
        <end position="397"/>
    </location>
</feature>
<feature type="compositionally biased region" description="Basic and acidic residues" evidence="2">
    <location>
        <begin position="690"/>
        <end position="701"/>
    </location>
</feature>
<dbReference type="InterPro" id="IPR018554">
    <property type="entry name" value="FRQ"/>
</dbReference>
<feature type="compositionally biased region" description="Polar residues" evidence="2">
    <location>
        <begin position="375"/>
        <end position="388"/>
    </location>
</feature>
<dbReference type="Proteomes" id="UP000800097">
    <property type="component" value="Unassembled WGS sequence"/>
</dbReference>
<organism evidence="3 4">
    <name type="scientific">Westerdykella ornata</name>
    <dbReference type="NCBI Taxonomy" id="318751"/>
    <lineage>
        <taxon>Eukaryota</taxon>
        <taxon>Fungi</taxon>
        <taxon>Dikarya</taxon>
        <taxon>Ascomycota</taxon>
        <taxon>Pezizomycotina</taxon>
        <taxon>Dothideomycetes</taxon>
        <taxon>Pleosporomycetidae</taxon>
        <taxon>Pleosporales</taxon>
        <taxon>Sporormiaceae</taxon>
        <taxon>Westerdykella</taxon>
    </lineage>
</organism>
<feature type="compositionally biased region" description="Low complexity" evidence="2">
    <location>
        <begin position="783"/>
        <end position="792"/>
    </location>
</feature>
<gene>
    <name evidence="3" type="ORF">EI97DRAFT_90223</name>
</gene>
<dbReference type="GeneID" id="54556374"/>
<feature type="compositionally biased region" description="Polar residues" evidence="2">
    <location>
        <begin position="484"/>
        <end position="500"/>
    </location>
</feature>
<feature type="compositionally biased region" description="Basic and acidic residues" evidence="2">
    <location>
        <begin position="849"/>
        <end position="860"/>
    </location>
</feature>
<feature type="compositionally biased region" description="Basic and acidic residues" evidence="2">
    <location>
        <begin position="530"/>
        <end position="548"/>
    </location>
</feature>
<feature type="compositionally biased region" description="Polar residues" evidence="2">
    <location>
        <begin position="213"/>
        <end position="241"/>
    </location>
</feature>
<feature type="compositionally biased region" description="Low complexity" evidence="2">
    <location>
        <begin position="587"/>
        <end position="598"/>
    </location>
</feature>
<proteinExistence type="predicted"/>
<reference evidence="3" key="1">
    <citation type="journal article" date="2020" name="Stud. Mycol.">
        <title>101 Dothideomycetes genomes: a test case for predicting lifestyles and emergence of pathogens.</title>
        <authorList>
            <person name="Haridas S."/>
            <person name="Albert R."/>
            <person name="Binder M."/>
            <person name="Bloem J."/>
            <person name="Labutti K."/>
            <person name="Salamov A."/>
            <person name="Andreopoulos B."/>
            <person name="Baker S."/>
            <person name="Barry K."/>
            <person name="Bills G."/>
            <person name="Bluhm B."/>
            <person name="Cannon C."/>
            <person name="Castanera R."/>
            <person name="Culley D."/>
            <person name="Daum C."/>
            <person name="Ezra D."/>
            <person name="Gonzalez J."/>
            <person name="Henrissat B."/>
            <person name="Kuo A."/>
            <person name="Liang C."/>
            <person name="Lipzen A."/>
            <person name="Lutzoni F."/>
            <person name="Magnuson J."/>
            <person name="Mondo S."/>
            <person name="Nolan M."/>
            <person name="Ohm R."/>
            <person name="Pangilinan J."/>
            <person name="Park H.-J."/>
            <person name="Ramirez L."/>
            <person name="Alfaro M."/>
            <person name="Sun H."/>
            <person name="Tritt A."/>
            <person name="Yoshinaga Y."/>
            <person name="Zwiers L.-H."/>
            <person name="Turgeon B."/>
            <person name="Goodwin S."/>
            <person name="Spatafora J."/>
            <person name="Crous P."/>
            <person name="Grigoriev I."/>
        </authorList>
    </citation>
    <scope>NUCLEOTIDE SEQUENCE</scope>
    <source>
        <strain evidence="3">CBS 379.55</strain>
    </source>
</reference>
<protein>
    <recommendedName>
        <fullName evidence="5">Frequency clock protein</fullName>
    </recommendedName>
</protein>
<evidence type="ECO:0008006" key="5">
    <source>
        <dbReference type="Google" id="ProtNLM"/>
    </source>
</evidence>
<evidence type="ECO:0000313" key="4">
    <source>
        <dbReference type="Proteomes" id="UP000800097"/>
    </source>
</evidence>
<feature type="region of interest" description="Disordered" evidence="2">
    <location>
        <begin position="729"/>
        <end position="868"/>
    </location>
</feature>
<dbReference type="GO" id="GO:0005634">
    <property type="term" value="C:nucleus"/>
    <property type="evidence" value="ECO:0007669"/>
    <property type="project" value="InterPro"/>
</dbReference>
<keyword evidence="1" id="KW-0175">Coiled coil</keyword>
<dbReference type="Pfam" id="PF09421">
    <property type="entry name" value="FRQ"/>
    <property type="match status" value="1"/>
</dbReference>
<feature type="region of interest" description="Disordered" evidence="2">
    <location>
        <begin position="180"/>
        <end position="260"/>
    </location>
</feature>
<dbReference type="RefSeq" id="XP_033652366.1">
    <property type="nucleotide sequence ID" value="XM_033803199.1"/>
</dbReference>
<dbReference type="GO" id="GO:0005737">
    <property type="term" value="C:cytoplasm"/>
    <property type="evidence" value="ECO:0007669"/>
    <property type="project" value="InterPro"/>
</dbReference>
<evidence type="ECO:0000256" key="1">
    <source>
        <dbReference type="SAM" id="Coils"/>
    </source>
</evidence>